<dbReference type="AlphaFoldDB" id="A0A9I9E985"/>
<dbReference type="Gramene" id="MELO3C030544.2.1">
    <property type="protein sequence ID" value="MELO3C030544.2.1"/>
    <property type="gene ID" value="MELO3C030544.2"/>
</dbReference>
<proteinExistence type="predicted"/>
<reference evidence="1" key="1">
    <citation type="submission" date="2023-03" db="UniProtKB">
        <authorList>
            <consortium name="EnsemblPlants"/>
        </authorList>
    </citation>
    <scope>IDENTIFICATION</scope>
</reference>
<evidence type="ECO:0000313" key="1">
    <source>
        <dbReference type="EnsemblPlants" id="MELO3C030544.2.1"/>
    </source>
</evidence>
<name>A0A9I9E985_CUCME</name>
<organism evidence="1">
    <name type="scientific">Cucumis melo</name>
    <name type="common">Muskmelon</name>
    <dbReference type="NCBI Taxonomy" id="3656"/>
    <lineage>
        <taxon>Eukaryota</taxon>
        <taxon>Viridiplantae</taxon>
        <taxon>Streptophyta</taxon>
        <taxon>Embryophyta</taxon>
        <taxon>Tracheophyta</taxon>
        <taxon>Spermatophyta</taxon>
        <taxon>Magnoliopsida</taxon>
        <taxon>eudicotyledons</taxon>
        <taxon>Gunneridae</taxon>
        <taxon>Pentapetalae</taxon>
        <taxon>rosids</taxon>
        <taxon>fabids</taxon>
        <taxon>Cucurbitales</taxon>
        <taxon>Cucurbitaceae</taxon>
        <taxon>Benincaseae</taxon>
        <taxon>Cucumis</taxon>
    </lineage>
</organism>
<evidence type="ECO:0008006" key="2">
    <source>
        <dbReference type="Google" id="ProtNLM"/>
    </source>
</evidence>
<sequence>MLLFTSKSTGTRTMINTFGKGDLFGEQLLNWAA</sequence>
<accession>A0A9I9E985</accession>
<protein>
    <recommendedName>
        <fullName evidence="2">Cyclic nucleotide-binding domain-containing protein</fullName>
    </recommendedName>
</protein>
<dbReference type="EnsemblPlants" id="MELO3C030544.2.1">
    <property type="protein sequence ID" value="MELO3C030544.2.1"/>
    <property type="gene ID" value="MELO3C030544.2"/>
</dbReference>